<dbReference type="RefSeq" id="WP_083728364.1">
    <property type="nucleotide sequence ID" value="NZ_FOUD01000001.1"/>
</dbReference>
<name>A0A1S8DE39_9GAMM</name>
<protein>
    <submittedName>
        <fullName evidence="1">Uncharacterized protein</fullName>
    </submittedName>
</protein>
<evidence type="ECO:0000313" key="2">
    <source>
        <dbReference type="Proteomes" id="UP000242847"/>
    </source>
</evidence>
<gene>
    <name evidence="1" type="ORF">BXT89_14340</name>
</gene>
<proteinExistence type="predicted"/>
<organism evidence="1 2">
    <name type="scientific">Halopseudomonas pachastrellae</name>
    <dbReference type="NCBI Taxonomy" id="254161"/>
    <lineage>
        <taxon>Bacteria</taxon>
        <taxon>Pseudomonadati</taxon>
        <taxon>Pseudomonadota</taxon>
        <taxon>Gammaproteobacteria</taxon>
        <taxon>Pseudomonadales</taxon>
        <taxon>Pseudomonadaceae</taxon>
        <taxon>Halopseudomonas</taxon>
    </lineage>
</organism>
<dbReference type="AlphaFoldDB" id="A0A1S8DE39"/>
<comment type="caution">
    <text evidence="1">The sequence shown here is derived from an EMBL/GenBank/DDBJ whole genome shotgun (WGS) entry which is preliminary data.</text>
</comment>
<sequence>MRKLFKPMRGCRIFASQKHMTEKPGTLLGWCEKVDGNICIYKMPASEETDRFIWRTSNGLNDWYEYAA</sequence>
<reference evidence="1 2" key="1">
    <citation type="submission" date="2017-01" db="EMBL/GenBank/DDBJ databases">
        <title>Draft genome sequence of Pseudomonas pachastrellae type strain CCUG 46540T from a deep sea.</title>
        <authorList>
            <person name="Gomila M."/>
            <person name="Mulet M."/>
            <person name="Lalucat J."/>
            <person name="Garcia-Valdes E."/>
        </authorList>
    </citation>
    <scope>NUCLEOTIDE SEQUENCE [LARGE SCALE GENOMIC DNA]</scope>
    <source>
        <strain evidence="1 2">CCUG 46540</strain>
    </source>
</reference>
<dbReference type="OrthoDB" id="6897285at2"/>
<keyword evidence="2" id="KW-1185">Reference proteome</keyword>
<dbReference type="EMBL" id="MUBC01000035">
    <property type="protein sequence ID" value="ONM43129.1"/>
    <property type="molecule type" value="Genomic_DNA"/>
</dbReference>
<dbReference type="Proteomes" id="UP000242847">
    <property type="component" value="Unassembled WGS sequence"/>
</dbReference>
<accession>A0A1S8DE39</accession>
<evidence type="ECO:0000313" key="1">
    <source>
        <dbReference type="EMBL" id="ONM43129.1"/>
    </source>
</evidence>